<organism evidence="1 2">
    <name type="scientific">Candidatus Micrarchaeum acidiphilum ARMAN-2</name>
    <dbReference type="NCBI Taxonomy" id="425595"/>
    <lineage>
        <taxon>Archaea</taxon>
        <taxon>Candidatus Micrarchaeota</taxon>
        <taxon>Candidatus Micrarchaeia</taxon>
        <taxon>Candidatus Micrarchaeales</taxon>
        <taxon>Candidatus Micrarchaeaceae</taxon>
        <taxon>Candidatus Micrarchaeum</taxon>
    </lineage>
</organism>
<reference evidence="1 2" key="2">
    <citation type="journal article" date="2010" name="Proc. Natl. Acad. Sci. U.S.A.">
        <title>Enigmatic, ultrasmall, uncultivated Archaea.</title>
        <authorList>
            <person name="Baker B.J."/>
            <person name="Comolli L.R."/>
            <person name="Dick G.J."/>
            <person name="Hauser L.J."/>
            <person name="Hyatt D."/>
            <person name="Dill B.D."/>
            <person name="Land M.L."/>
            <person name="Verberkmoes N.C."/>
            <person name="Hettich R.L."/>
            <person name="Banfield J.F."/>
        </authorList>
    </citation>
    <scope>NUCLEOTIDE SEQUENCE [LARGE SCALE GENOMIC DNA]</scope>
    <source>
        <strain evidence="1">ARMAN-2</strain>
    </source>
</reference>
<protein>
    <recommendedName>
        <fullName evidence="3">30S ribosomal protein S26e</fullName>
    </recommendedName>
</protein>
<proteinExistence type="predicted"/>
<gene>
    <name evidence="1" type="ORF">UNLARM2_0627</name>
</gene>
<dbReference type="Gene3D" id="3.30.1740.20">
    <property type="entry name" value="Ribosomal protein S26e"/>
    <property type="match status" value="1"/>
</dbReference>
<evidence type="ECO:0008006" key="3">
    <source>
        <dbReference type="Google" id="ProtNLM"/>
    </source>
</evidence>
<name>C7DHT6_MICA2</name>
<keyword evidence="2" id="KW-1185">Reference proteome</keyword>
<dbReference type="AlphaFoldDB" id="C7DHT6"/>
<evidence type="ECO:0000313" key="2">
    <source>
        <dbReference type="Proteomes" id="UP000332487"/>
    </source>
</evidence>
<reference evidence="1 2" key="1">
    <citation type="journal article" date="2009" name="Genome Biol.">
        <title>Community-wide analysis of microbial genome sequence signatures.</title>
        <authorList>
            <person name="Dick G.J."/>
            <person name="Andersson A.F."/>
            <person name="Baker B.J."/>
            <person name="Simmons S.L."/>
            <person name="Thomas B.C."/>
            <person name="Yelton A.P."/>
            <person name="Banfield J.F."/>
        </authorList>
    </citation>
    <scope>NUCLEOTIDE SEQUENCE [LARGE SCALE GENOMIC DNA]</scope>
    <source>
        <strain evidence="1">ARMAN-2</strain>
    </source>
</reference>
<evidence type="ECO:0000313" key="1">
    <source>
        <dbReference type="EMBL" id="EET90188.1"/>
    </source>
</evidence>
<sequence>MPAFFACSLFIRIFLLLQYTDIVVFKLRGKNTLVICESCGRKVPRNKAVIFEKAISFSTDMKNANDVRFFERRKVYYCISCAKHRGIFEKKKRMAMRKDNKLV</sequence>
<accession>C7DHT6</accession>
<dbReference type="EMBL" id="GG697240">
    <property type="protein sequence ID" value="EET90188.1"/>
    <property type="molecule type" value="Genomic_DNA"/>
</dbReference>
<dbReference type="Proteomes" id="UP000332487">
    <property type="component" value="Unassembled WGS sequence"/>
</dbReference>
<dbReference type="InterPro" id="IPR038551">
    <property type="entry name" value="Ribosomal_eS26_sf"/>
</dbReference>